<proteinExistence type="predicted"/>
<name>A0A5C6M106_9PLAN</name>
<organism evidence="1 2">
    <name type="scientific">Planctomyces bekefii</name>
    <dbReference type="NCBI Taxonomy" id="1653850"/>
    <lineage>
        <taxon>Bacteria</taxon>
        <taxon>Pseudomonadati</taxon>
        <taxon>Planctomycetota</taxon>
        <taxon>Planctomycetia</taxon>
        <taxon>Planctomycetales</taxon>
        <taxon>Planctomycetaceae</taxon>
        <taxon>Planctomyces</taxon>
    </lineage>
</organism>
<feature type="non-terminal residue" evidence="1">
    <location>
        <position position="21"/>
    </location>
</feature>
<dbReference type="Proteomes" id="UP000321083">
    <property type="component" value="Unassembled WGS sequence"/>
</dbReference>
<comment type="caution">
    <text evidence="1">The sequence shown here is derived from an EMBL/GenBank/DDBJ whole genome shotgun (WGS) entry which is preliminary data.</text>
</comment>
<dbReference type="EMBL" id="SRHE01000894">
    <property type="protein sequence ID" value="TWW08007.1"/>
    <property type="molecule type" value="Genomic_DNA"/>
</dbReference>
<accession>A0A5C6M106</accession>
<evidence type="ECO:0000313" key="2">
    <source>
        <dbReference type="Proteomes" id="UP000321083"/>
    </source>
</evidence>
<evidence type="ECO:0000313" key="1">
    <source>
        <dbReference type="EMBL" id="TWW08007.1"/>
    </source>
</evidence>
<keyword evidence="2" id="KW-1185">Reference proteome</keyword>
<reference evidence="1 2" key="1">
    <citation type="submission" date="2019-08" db="EMBL/GenBank/DDBJ databases">
        <title>100 year-old enigma solved: identification of Planctomyces bekefii, the type genus and species of the phylum Planctomycetes.</title>
        <authorList>
            <person name="Svetlana D.N."/>
            <person name="Overmann J."/>
        </authorList>
    </citation>
    <scope>NUCLEOTIDE SEQUENCE [LARGE SCALE GENOMIC DNA]</scope>
    <source>
        <strain evidence="1">Phe10_nw2017</strain>
    </source>
</reference>
<dbReference type="AlphaFoldDB" id="A0A5C6M106"/>
<sequence>MLQLLRTFVIGFTLGFLVILV</sequence>
<reference evidence="1 2" key="2">
    <citation type="submission" date="2019-08" db="EMBL/GenBank/DDBJ databases">
        <authorList>
            <person name="Henke P."/>
        </authorList>
    </citation>
    <scope>NUCLEOTIDE SEQUENCE [LARGE SCALE GENOMIC DNA]</scope>
    <source>
        <strain evidence="1">Phe10_nw2017</strain>
    </source>
</reference>
<protein>
    <submittedName>
        <fullName evidence="1">Uncharacterized protein</fullName>
    </submittedName>
</protein>
<gene>
    <name evidence="1" type="ORF">E3A20_28660</name>
</gene>